<dbReference type="CDD" id="cd09179">
    <property type="entry name" value="PLDc_N_DEXD_a"/>
    <property type="match status" value="1"/>
</dbReference>
<feature type="domain" description="Helicase ATP-binding" evidence="5">
    <location>
        <begin position="266"/>
        <end position="441"/>
    </location>
</feature>
<dbReference type="GO" id="GO:0005524">
    <property type="term" value="F:ATP binding"/>
    <property type="evidence" value="ECO:0007669"/>
    <property type="project" value="UniProtKB-KW"/>
</dbReference>
<dbReference type="Proteomes" id="UP000186851">
    <property type="component" value="Chromosome"/>
</dbReference>
<dbReference type="InterPro" id="IPR027417">
    <property type="entry name" value="P-loop_NTPase"/>
</dbReference>
<keyword evidence="3 7" id="KW-0347">Helicase</keyword>
<dbReference type="GO" id="GO:0016787">
    <property type="term" value="F:hydrolase activity"/>
    <property type="evidence" value="ECO:0007669"/>
    <property type="project" value="UniProtKB-KW"/>
</dbReference>
<name>A0AAF0D1Y8_ODILC</name>
<protein>
    <submittedName>
        <fullName evidence="7">DEAD/DEAH box helicase family protein</fullName>
    </submittedName>
</protein>
<dbReference type="InterPro" id="IPR001650">
    <property type="entry name" value="Helicase_C-like"/>
</dbReference>
<evidence type="ECO:0000256" key="1">
    <source>
        <dbReference type="ARBA" id="ARBA00022741"/>
    </source>
</evidence>
<organism evidence="7 8">
    <name type="scientific">Odinarchaeota yellowstonii (strain LCB_4)</name>
    <dbReference type="NCBI Taxonomy" id="1841599"/>
    <lineage>
        <taxon>Archaea</taxon>
        <taxon>Promethearchaeati</taxon>
        <taxon>Candidatus Odinarchaeota</taxon>
        <taxon>Candidatus Odinarchaeia</taxon>
        <taxon>Candidatus Odinarchaeales</taxon>
        <taxon>Candidatus Odinarchaeaceae</taxon>
        <taxon>Candidatus Odinarchaeum</taxon>
    </lineage>
</organism>
<accession>A0AAF0D1Y8</accession>
<dbReference type="Gene3D" id="3.40.50.300">
    <property type="entry name" value="P-loop containing nucleotide triphosphate hydrolases"/>
    <property type="match status" value="2"/>
</dbReference>
<reference evidence="7" key="2">
    <citation type="journal article" date="2022" name="Nat. Microbiol.">
        <title>A closed Candidatus Odinarchaeum chromosome exposes Asgard archaeal viruses.</title>
        <authorList>
            <person name="Tamarit D."/>
            <person name="Caceres E.F."/>
            <person name="Krupovic M."/>
            <person name="Nijland R."/>
            <person name="Eme L."/>
            <person name="Robinson N.P."/>
            <person name="Ettema T.J.G."/>
        </authorList>
    </citation>
    <scope>NUCLEOTIDE SEQUENCE</scope>
    <source>
        <strain evidence="7">LCB_4</strain>
    </source>
</reference>
<evidence type="ECO:0000259" key="5">
    <source>
        <dbReference type="PROSITE" id="PS51192"/>
    </source>
</evidence>
<dbReference type="KEGG" id="oyw:OdinLCB4_007095"/>
<dbReference type="PROSITE" id="PS51194">
    <property type="entry name" value="HELICASE_CTER"/>
    <property type="match status" value="1"/>
</dbReference>
<dbReference type="SUPFAM" id="SSF52540">
    <property type="entry name" value="P-loop containing nucleoside triphosphate hydrolases"/>
    <property type="match status" value="1"/>
</dbReference>
<keyword evidence="1" id="KW-0547">Nucleotide-binding</keyword>
<evidence type="ECO:0000256" key="3">
    <source>
        <dbReference type="ARBA" id="ARBA00022806"/>
    </source>
</evidence>
<feature type="domain" description="Helicase C-terminal" evidence="6">
    <location>
        <begin position="530"/>
        <end position="686"/>
    </location>
</feature>
<gene>
    <name evidence="7" type="ORF">OdinLCB4_007095</name>
</gene>
<keyword evidence="2" id="KW-0378">Hydrolase</keyword>
<reference evidence="7" key="1">
    <citation type="journal article" date="2017" name="Nature">
        <title>Asgard archaea illuminate the origin of eukaryotic cellular complexity.</title>
        <authorList>
            <person name="Zaremba-Niedzwiedzka K."/>
            <person name="Caceres E.F."/>
            <person name="Saw J.H."/>
            <person name="Backstrom D."/>
            <person name="Juzokaite L."/>
            <person name="Vancaester E."/>
            <person name="Seitz K.W."/>
            <person name="Anantharaman K."/>
            <person name="Starnawski P."/>
            <person name="Kjeldsen K.U."/>
            <person name="Scott M.B."/>
            <person name="Nunoura T."/>
            <person name="Banfield J.F."/>
            <person name="Schramm A."/>
            <person name="Baker B.J."/>
            <person name="Spang A."/>
            <person name="Ettema T.J.G."/>
        </authorList>
    </citation>
    <scope>NUCLEOTIDE SEQUENCE</scope>
    <source>
        <strain evidence="7">LCB_4</strain>
    </source>
</reference>
<dbReference type="GO" id="GO:0003677">
    <property type="term" value="F:DNA binding"/>
    <property type="evidence" value="ECO:0007669"/>
    <property type="project" value="InterPro"/>
</dbReference>
<dbReference type="InterPro" id="IPR006935">
    <property type="entry name" value="Helicase/UvrB_N"/>
</dbReference>
<dbReference type="GO" id="GO:0004386">
    <property type="term" value="F:helicase activity"/>
    <property type="evidence" value="ECO:0007669"/>
    <property type="project" value="UniProtKB-KW"/>
</dbReference>
<dbReference type="EMBL" id="CP091871">
    <property type="protein sequence ID" value="WEU40228.1"/>
    <property type="molecule type" value="Genomic_DNA"/>
</dbReference>
<keyword evidence="4" id="KW-0067">ATP-binding</keyword>
<dbReference type="Pfam" id="PF04851">
    <property type="entry name" value="ResIII"/>
    <property type="match status" value="1"/>
</dbReference>
<dbReference type="PROSITE" id="PS51192">
    <property type="entry name" value="HELICASE_ATP_BIND_1"/>
    <property type="match status" value="1"/>
</dbReference>
<dbReference type="Pfam" id="PF00271">
    <property type="entry name" value="Helicase_C"/>
    <property type="match status" value="1"/>
</dbReference>
<dbReference type="PANTHER" id="PTHR11274">
    <property type="entry name" value="RAD25/XP-B DNA REPAIR HELICASE"/>
    <property type="match status" value="1"/>
</dbReference>
<proteinExistence type="predicted"/>
<evidence type="ECO:0000313" key="7">
    <source>
        <dbReference type="EMBL" id="WEU40228.1"/>
    </source>
</evidence>
<dbReference type="PANTHER" id="PTHR11274:SF0">
    <property type="entry name" value="GENERAL TRANSCRIPTION AND DNA REPAIR FACTOR IIH HELICASE SUBUNIT XPB"/>
    <property type="match status" value="1"/>
</dbReference>
<dbReference type="SMART" id="SM00490">
    <property type="entry name" value="HELICc"/>
    <property type="match status" value="1"/>
</dbReference>
<sequence length="710" mass="82243">MSEELDFRSLNIKKSYNSITDDLLNDFYIPVLSRAVKYSRLVGFFSSSSLAVAARGITGLIKNGGYINLACSPNLSEEDIKIIRDSSESPEKYIERKLLQELDNLENEFVKNHVYALGWMLANKKLNLKIVFPVAEDNMPLSSEKTIKLGIFHVKIGILEDSLGNKVSFSGSVNETAAGWKFNIEKIKVFRSWVESEKDYLETDIRDFNYYWTGSVNNKLRIIDAPEAVKEKLVLMSPKEIDKITIVYPPKQNKIILHPHQNEAVNKWIENNFRGIFEMATGTGKTFAALECIKRALETNNKLLIIVSTPYHHLNDQWKKQVDNFQLNFDSEIIADSTNKDWKNNLADQLVELSIGKIKSILVLTTHRTLSSEDFRKIIQYNSINKNYKIFMIGDEVHWLGAEKYSNALLESYDLRLGLSATPVRIYDTFGTRKIIEYFNGIVKSFSLEDALTKINPETGDFYLCDYEYHPRIAYLNEEEIFAYINETKKIIKTHNLRKYQDSDLNDEILELLAYRRSNIIKNCRMKYQILDEILKELGEDLHHTIIYCTPQQIKTVMKIVNLQHRIKAHKFTMEEGTAKSPRFQNLSEREFILKKFASGEYQVLIAMKCLDEGVDIPAAETAILMASSGNPREYIQRMGRLLRRYPNKKRAKIYDIIAIPDREKLPFEYADIEQKILEKELNRYMFFAKNALNGSEAQKILLEIKYNCI</sequence>
<evidence type="ECO:0000256" key="2">
    <source>
        <dbReference type="ARBA" id="ARBA00022801"/>
    </source>
</evidence>
<evidence type="ECO:0000313" key="8">
    <source>
        <dbReference type="Proteomes" id="UP000186851"/>
    </source>
</evidence>
<evidence type="ECO:0000256" key="4">
    <source>
        <dbReference type="ARBA" id="ARBA00022840"/>
    </source>
</evidence>
<dbReference type="InterPro" id="IPR050615">
    <property type="entry name" value="ATP-dep_DNA_Helicase"/>
</dbReference>
<dbReference type="InterPro" id="IPR014001">
    <property type="entry name" value="Helicase_ATP-bd"/>
</dbReference>
<dbReference type="AlphaFoldDB" id="A0AAF0D1Y8"/>
<dbReference type="SMART" id="SM00487">
    <property type="entry name" value="DEXDc"/>
    <property type="match status" value="1"/>
</dbReference>
<evidence type="ECO:0000259" key="6">
    <source>
        <dbReference type="PROSITE" id="PS51194"/>
    </source>
</evidence>
<dbReference type="GO" id="GO:0140097">
    <property type="term" value="F:catalytic activity, acting on DNA"/>
    <property type="evidence" value="ECO:0007669"/>
    <property type="project" value="UniProtKB-ARBA"/>
</dbReference>